<dbReference type="EMBL" id="JBFAUK010000029">
    <property type="protein sequence ID" value="MEV5510207.1"/>
    <property type="molecule type" value="Genomic_DNA"/>
</dbReference>
<gene>
    <name evidence="1" type="ORF">AB0L16_27920</name>
</gene>
<evidence type="ECO:0000313" key="2">
    <source>
        <dbReference type="Proteomes" id="UP001552594"/>
    </source>
</evidence>
<dbReference type="RefSeq" id="WP_277751783.1">
    <property type="nucleotide sequence ID" value="NZ_JBFAUK010000029.1"/>
</dbReference>
<protein>
    <recommendedName>
        <fullName evidence="3">Aldo/keto reductase</fullName>
    </recommendedName>
</protein>
<reference evidence="1 2" key="1">
    <citation type="submission" date="2024-06" db="EMBL/GenBank/DDBJ databases">
        <title>The Natural Products Discovery Center: Release of the First 8490 Sequenced Strains for Exploring Actinobacteria Biosynthetic Diversity.</title>
        <authorList>
            <person name="Kalkreuter E."/>
            <person name="Kautsar S.A."/>
            <person name="Yang D."/>
            <person name="Bader C.D."/>
            <person name="Teijaro C.N."/>
            <person name="Fluegel L."/>
            <person name="Davis C.M."/>
            <person name="Simpson J.R."/>
            <person name="Lauterbach L."/>
            <person name="Steele A.D."/>
            <person name="Gui C."/>
            <person name="Meng S."/>
            <person name="Li G."/>
            <person name="Viehrig K."/>
            <person name="Ye F."/>
            <person name="Su P."/>
            <person name="Kiefer A.F."/>
            <person name="Nichols A."/>
            <person name="Cepeda A.J."/>
            <person name="Yan W."/>
            <person name="Fan B."/>
            <person name="Jiang Y."/>
            <person name="Adhikari A."/>
            <person name="Zheng C.-J."/>
            <person name="Schuster L."/>
            <person name="Cowan T.M."/>
            <person name="Smanski M.J."/>
            <person name="Chevrette M.G."/>
            <person name="De Carvalho L.P.S."/>
            <person name="Shen B."/>
        </authorList>
    </citation>
    <scope>NUCLEOTIDE SEQUENCE [LARGE SCALE GENOMIC DNA]</scope>
    <source>
        <strain evidence="1 2">NPDC052347</strain>
    </source>
</reference>
<comment type="caution">
    <text evidence="1">The sequence shown here is derived from an EMBL/GenBank/DDBJ whole genome shotgun (WGS) entry which is preliminary data.</text>
</comment>
<proteinExistence type="predicted"/>
<sequence length="43" mass="4237">MTAALSGTAGTAGTSKVAHLEENLAAARLHLTGTELGELTEAA</sequence>
<evidence type="ECO:0008006" key="3">
    <source>
        <dbReference type="Google" id="ProtNLM"/>
    </source>
</evidence>
<accession>A0ABV3K6B4</accession>
<keyword evidence="2" id="KW-1185">Reference proteome</keyword>
<dbReference type="Proteomes" id="UP001552594">
    <property type="component" value="Unassembled WGS sequence"/>
</dbReference>
<name>A0ABV3K6B4_STRON</name>
<evidence type="ECO:0000313" key="1">
    <source>
        <dbReference type="EMBL" id="MEV5510207.1"/>
    </source>
</evidence>
<organism evidence="1 2">
    <name type="scientific">Streptomyces orinoci</name>
    <name type="common">Streptoverticillium orinoci</name>
    <dbReference type="NCBI Taxonomy" id="67339"/>
    <lineage>
        <taxon>Bacteria</taxon>
        <taxon>Bacillati</taxon>
        <taxon>Actinomycetota</taxon>
        <taxon>Actinomycetes</taxon>
        <taxon>Kitasatosporales</taxon>
        <taxon>Streptomycetaceae</taxon>
        <taxon>Streptomyces</taxon>
    </lineage>
</organism>